<keyword evidence="2" id="KW-0472">Membrane</keyword>
<feature type="transmembrane region" description="Helical" evidence="2">
    <location>
        <begin position="147"/>
        <end position="167"/>
    </location>
</feature>
<name>A0AAD7H2Z1_MYCRO</name>
<evidence type="ECO:0000313" key="4">
    <source>
        <dbReference type="Proteomes" id="UP001221757"/>
    </source>
</evidence>
<gene>
    <name evidence="3" type="ORF">B0H17DRAFT_1190386</name>
</gene>
<keyword evidence="4" id="KW-1185">Reference proteome</keyword>
<dbReference type="AlphaFoldDB" id="A0AAD7H2Z1"/>
<feature type="compositionally biased region" description="Polar residues" evidence="1">
    <location>
        <begin position="9"/>
        <end position="21"/>
    </location>
</feature>
<sequence>MAAEHSDSRYGSNQFTSQNGSVRAHQLRPFARRIPVPRYSTCWPTLHRYSAFDHPAPVPHVARHEAAFRTSCTWITASLSASASRTSTLPPPSFPPPSVSPSAEVASNMARYSSLPPARPRARAPQGPARSCSSARCPGRTPYHECLLAAAAVLLPFLFVLLLSAAYHKDPRARAAPPRAAHRARRSTGARAPSRRTAVSRVRRRSTPPASSALFSSIRRPRRAAALVPWAALYAFGSTAPVILRWPPSVTRRLLPHPPPPWALRTQPVLGAASLQPSCTHHSAPDCLEIALFPVTRAHPSPPLWPLAPRPSRATAVVPHLPSPQP</sequence>
<keyword evidence="2" id="KW-1133">Transmembrane helix</keyword>
<feature type="region of interest" description="Disordered" evidence="1">
    <location>
        <begin position="172"/>
        <end position="214"/>
    </location>
</feature>
<accession>A0AAD7H2Z1</accession>
<dbReference type="EMBL" id="JARKIE010000001">
    <property type="protein sequence ID" value="KAJ7710685.1"/>
    <property type="molecule type" value="Genomic_DNA"/>
</dbReference>
<comment type="caution">
    <text evidence="3">The sequence shown here is derived from an EMBL/GenBank/DDBJ whole genome shotgun (WGS) entry which is preliminary data.</text>
</comment>
<feature type="region of interest" description="Disordered" evidence="1">
    <location>
        <begin position="85"/>
        <end position="135"/>
    </location>
</feature>
<evidence type="ECO:0000256" key="1">
    <source>
        <dbReference type="SAM" id="MobiDB-lite"/>
    </source>
</evidence>
<protein>
    <submittedName>
        <fullName evidence="3">Uncharacterized protein</fullName>
    </submittedName>
</protein>
<reference evidence="3" key="1">
    <citation type="submission" date="2023-03" db="EMBL/GenBank/DDBJ databases">
        <title>Massive genome expansion in bonnet fungi (Mycena s.s.) driven by repeated elements and novel gene families across ecological guilds.</title>
        <authorList>
            <consortium name="Lawrence Berkeley National Laboratory"/>
            <person name="Harder C.B."/>
            <person name="Miyauchi S."/>
            <person name="Viragh M."/>
            <person name="Kuo A."/>
            <person name="Thoen E."/>
            <person name="Andreopoulos B."/>
            <person name="Lu D."/>
            <person name="Skrede I."/>
            <person name="Drula E."/>
            <person name="Henrissat B."/>
            <person name="Morin E."/>
            <person name="Kohler A."/>
            <person name="Barry K."/>
            <person name="LaButti K."/>
            <person name="Morin E."/>
            <person name="Salamov A."/>
            <person name="Lipzen A."/>
            <person name="Mereny Z."/>
            <person name="Hegedus B."/>
            <person name="Baldrian P."/>
            <person name="Stursova M."/>
            <person name="Weitz H."/>
            <person name="Taylor A."/>
            <person name="Grigoriev I.V."/>
            <person name="Nagy L.G."/>
            <person name="Martin F."/>
            <person name="Kauserud H."/>
        </authorList>
    </citation>
    <scope>NUCLEOTIDE SEQUENCE</scope>
    <source>
        <strain evidence="3">CBHHK067</strain>
    </source>
</reference>
<keyword evidence="2" id="KW-0812">Transmembrane</keyword>
<proteinExistence type="predicted"/>
<feature type="compositionally biased region" description="Pro residues" evidence="1">
    <location>
        <begin position="89"/>
        <end position="99"/>
    </location>
</feature>
<evidence type="ECO:0000256" key="2">
    <source>
        <dbReference type="SAM" id="Phobius"/>
    </source>
</evidence>
<feature type="region of interest" description="Disordered" evidence="1">
    <location>
        <begin position="1"/>
        <end position="26"/>
    </location>
</feature>
<organism evidence="3 4">
    <name type="scientific">Mycena rosella</name>
    <name type="common">Pink bonnet</name>
    <name type="synonym">Agaricus rosellus</name>
    <dbReference type="NCBI Taxonomy" id="1033263"/>
    <lineage>
        <taxon>Eukaryota</taxon>
        <taxon>Fungi</taxon>
        <taxon>Dikarya</taxon>
        <taxon>Basidiomycota</taxon>
        <taxon>Agaricomycotina</taxon>
        <taxon>Agaricomycetes</taxon>
        <taxon>Agaricomycetidae</taxon>
        <taxon>Agaricales</taxon>
        <taxon>Marasmiineae</taxon>
        <taxon>Mycenaceae</taxon>
        <taxon>Mycena</taxon>
    </lineage>
</organism>
<evidence type="ECO:0000313" key="3">
    <source>
        <dbReference type="EMBL" id="KAJ7710685.1"/>
    </source>
</evidence>
<dbReference type="Proteomes" id="UP001221757">
    <property type="component" value="Unassembled WGS sequence"/>
</dbReference>
<feature type="compositionally biased region" description="Low complexity" evidence="1">
    <location>
        <begin position="190"/>
        <end position="200"/>
    </location>
</feature>